<reference evidence="2" key="1">
    <citation type="journal article" date="2014" name="Science">
        <title>Ancient hybridizations among the ancestral genomes of bread wheat.</title>
        <authorList>
            <consortium name="International Wheat Genome Sequencing Consortium,"/>
            <person name="Marcussen T."/>
            <person name="Sandve S.R."/>
            <person name="Heier L."/>
            <person name="Spannagl M."/>
            <person name="Pfeifer M."/>
            <person name="Jakobsen K.S."/>
            <person name="Wulff B.B."/>
            <person name="Steuernagel B."/>
            <person name="Mayer K.F."/>
            <person name="Olsen O.A."/>
        </authorList>
    </citation>
    <scope>NUCLEOTIDE SEQUENCE [LARGE SCALE GENOMIC DNA]</scope>
    <source>
        <strain evidence="2">cv. AL8/78</strain>
    </source>
</reference>
<reference evidence="1" key="4">
    <citation type="submission" date="2019-03" db="UniProtKB">
        <authorList>
            <consortium name="EnsemblPlants"/>
        </authorList>
    </citation>
    <scope>IDENTIFICATION</scope>
</reference>
<reference evidence="1" key="5">
    <citation type="journal article" date="2021" name="G3 (Bethesda)">
        <title>Aegilops tauschii genome assembly Aet v5.0 features greater sequence contiguity and improved annotation.</title>
        <authorList>
            <person name="Wang L."/>
            <person name="Zhu T."/>
            <person name="Rodriguez J.C."/>
            <person name="Deal K.R."/>
            <person name="Dubcovsky J."/>
            <person name="McGuire P.E."/>
            <person name="Lux T."/>
            <person name="Spannagl M."/>
            <person name="Mayer K.F.X."/>
            <person name="Baldrich P."/>
            <person name="Meyers B.C."/>
            <person name="Huo N."/>
            <person name="Gu Y.Q."/>
            <person name="Zhou H."/>
            <person name="Devos K.M."/>
            <person name="Bennetzen J.L."/>
            <person name="Unver T."/>
            <person name="Budak H."/>
            <person name="Gulick P.J."/>
            <person name="Galiba G."/>
            <person name="Kalapos B."/>
            <person name="Nelson D.R."/>
            <person name="Li P."/>
            <person name="You F.M."/>
            <person name="Luo M.C."/>
            <person name="Dvorak J."/>
        </authorList>
    </citation>
    <scope>NUCLEOTIDE SEQUENCE [LARGE SCALE GENOMIC DNA]</scope>
    <source>
        <strain evidence="1">cv. AL8/78</strain>
    </source>
</reference>
<name>A0A453JKE7_AEGTS</name>
<evidence type="ECO:0000313" key="1">
    <source>
        <dbReference type="EnsemblPlants" id="AET5Gv20095500.7"/>
    </source>
</evidence>
<proteinExistence type="predicted"/>
<sequence length="118" mass="13120">MTNGSGGMDLTITGDGRCLCAVPLLAIKWIWDKGFGIVNVSDQAIRAFHPPDFVKEVCRNNNIAKLHRLCNTNIPKIDVDLLELHVEWGEEVYKAAVNCLVEIEECGMLADRTIIPEI</sequence>
<dbReference type="EnsemblPlants" id="AET5Gv20095500.7">
    <property type="protein sequence ID" value="AET5Gv20095500.7"/>
    <property type="gene ID" value="AET5Gv20095500"/>
</dbReference>
<organism evidence="1 2">
    <name type="scientific">Aegilops tauschii subsp. strangulata</name>
    <name type="common">Goatgrass</name>
    <dbReference type="NCBI Taxonomy" id="200361"/>
    <lineage>
        <taxon>Eukaryota</taxon>
        <taxon>Viridiplantae</taxon>
        <taxon>Streptophyta</taxon>
        <taxon>Embryophyta</taxon>
        <taxon>Tracheophyta</taxon>
        <taxon>Spermatophyta</taxon>
        <taxon>Magnoliopsida</taxon>
        <taxon>Liliopsida</taxon>
        <taxon>Poales</taxon>
        <taxon>Poaceae</taxon>
        <taxon>BOP clade</taxon>
        <taxon>Pooideae</taxon>
        <taxon>Triticodae</taxon>
        <taxon>Triticeae</taxon>
        <taxon>Triticinae</taxon>
        <taxon>Aegilops</taxon>
    </lineage>
</organism>
<reference evidence="1" key="3">
    <citation type="journal article" date="2017" name="Nature">
        <title>Genome sequence of the progenitor of the wheat D genome Aegilops tauschii.</title>
        <authorList>
            <person name="Luo M.C."/>
            <person name="Gu Y.Q."/>
            <person name="Puiu D."/>
            <person name="Wang H."/>
            <person name="Twardziok S.O."/>
            <person name="Deal K.R."/>
            <person name="Huo N."/>
            <person name="Zhu T."/>
            <person name="Wang L."/>
            <person name="Wang Y."/>
            <person name="McGuire P.E."/>
            <person name="Liu S."/>
            <person name="Long H."/>
            <person name="Ramasamy R.K."/>
            <person name="Rodriguez J.C."/>
            <person name="Van S.L."/>
            <person name="Yuan L."/>
            <person name="Wang Z."/>
            <person name="Xia Z."/>
            <person name="Xiao L."/>
            <person name="Anderson O.D."/>
            <person name="Ouyang S."/>
            <person name="Liang Y."/>
            <person name="Zimin A.V."/>
            <person name="Pertea G."/>
            <person name="Qi P."/>
            <person name="Bennetzen J.L."/>
            <person name="Dai X."/>
            <person name="Dawson M.W."/>
            <person name="Muller H.G."/>
            <person name="Kugler K."/>
            <person name="Rivarola-Duarte L."/>
            <person name="Spannagl M."/>
            <person name="Mayer K.F.X."/>
            <person name="Lu F.H."/>
            <person name="Bevan M.W."/>
            <person name="Leroy P."/>
            <person name="Li P."/>
            <person name="You F.M."/>
            <person name="Sun Q."/>
            <person name="Liu Z."/>
            <person name="Lyons E."/>
            <person name="Wicker T."/>
            <person name="Salzberg S.L."/>
            <person name="Devos K.M."/>
            <person name="Dvorak J."/>
        </authorList>
    </citation>
    <scope>NUCLEOTIDE SEQUENCE [LARGE SCALE GENOMIC DNA]</scope>
    <source>
        <strain evidence="1">cv. AL8/78</strain>
    </source>
</reference>
<dbReference type="AlphaFoldDB" id="A0A453JKE7"/>
<accession>A0A453JKE7</accession>
<reference evidence="2" key="2">
    <citation type="journal article" date="2017" name="Nat. Plants">
        <title>The Aegilops tauschii genome reveals multiple impacts of transposons.</title>
        <authorList>
            <person name="Zhao G."/>
            <person name="Zou C."/>
            <person name="Li K."/>
            <person name="Wang K."/>
            <person name="Li T."/>
            <person name="Gao L."/>
            <person name="Zhang X."/>
            <person name="Wang H."/>
            <person name="Yang Z."/>
            <person name="Liu X."/>
            <person name="Jiang W."/>
            <person name="Mao L."/>
            <person name="Kong X."/>
            <person name="Jiao Y."/>
            <person name="Jia J."/>
        </authorList>
    </citation>
    <scope>NUCLEOTIDE SEQUENCE [LARGE SCALE GENOMIC DNA]</scope>
    <source>
        <strain evidence="2">cv. AL8/78</strain>
    </source>
</reference>
<dbReference type="Gramene" id="AET5Gv20095500.7">
    <property type="protein sequence ID" value="AET5Gv20095500.7"/>
    <property type="gene ID" value="AET5Gv20095500"/>
</dbReference>
<dbReference type="Proteomes" id="UP000015105">
    <property type="component" value="Chromosome 5D"/>
</dbReference>
<protein>
    <submittedName>
        <fullName evidence="1">Uncharacterized protein</fullName>
    </submittedName>
</protein>
<evidence type="ECO:0000313" key="2">
    <source>
        <dbReference type="Proteomes" id="UP000015105"/>
    </source>
</evidence>
<keyword evidence="2" id="KW-1185">Reference proteome</keyword>